<dbReference type="HOGENOM" id="CLU_1341382_0_0_11"/>
<organism evidence="2 3">
    <name type="scientific">Berryella intestinalis</name>
    <dbReference type="NCBI Taxonomy" id="1531429"/>
    <lineage>
        <taxon>Bacteria</taxon>
        <taxon>Bacillati</taxon>
        <taxon>Actinomycetota</taxon>
        <taxon>Coriobacteriia</taxon>
        <taxon>Eggerthellales</taxon>
        <taxon>Eggerthellaceae</taxon>
        <taxon>Berryella</taxon>
    </lineage>
</organism>
<dbReference type="PROSITE" id="PS51257">
    <property type="entry name" value="PROKAR_LIPOPROTEIN"/>
    <property type="match status" value="1"/>
</dbReference>
<feature type="signal peptide" evidence="1">
    <location>
        <begin position="1"/>
        <end position="31"/>
    </location>
</feature>
<keyword evidence="1" id="KW-0732">Signal</keyword>
<dbReference type="RefSeq" id="WP_039688218.1">
    <property type="nucleotide sequence ID" value="NZ_CP009302.1"/>
</dbReference>
<evidence type="ECO:0000256" key="1">
    <source>
        <dbReference type="SAM" id="SignalP"/>
    </source>
</evidence>
<gene>
    <name evidence="2" type="ORF">JI75_01620</name>
</gene>
<reference evidence="2 3" key="2">
    <citation type="journal article" date="2015" name="Genome Announc.">
        <title>Complete Genome Sequence of Coriobacteriaceae Strain 68-1-3, a Novel Mucus-Degrading Isolate from the Swine Intestinal Tract.</title>
        <authorList>
            <person name="Looft T."/>
            <person name="Bayles D.O."/>
            <person name="Alt D.P."/>
            <person name="Stanton T.B."/>
        </authorList>
    </citation>
    <scope>NUCLEOTIDE SEQUENCE [LARGE SCALE GENOMIC DNA]</scope>
    <source>
        <strain evidence="2 3">68-1-3</strain>
    </source>
</reference>
<dbReference type="AlphaFoldDB" id="A0A0A8B927"/>
<feature type="chain" id="PRO_5002048020" description="DUF5105 domain-containing protein" evidence="1">
    <location>
        <begin position="32"/>
        <end position="204"/>
    </location>
</feature>
<dbReference type="Proteomes" id="UP000031121">
    <property type="component" value="Chromosome"/>
</dbReference>
<accession>A0A0A8B927</accession>
<dbReference type="OrthoDB" id="3192581at2"/>
<evidence type="ECO:0000313" key="3">
    <source>
        <dbReference type="Proteomes" id="UP000031121"/>
    </source>
</evidence>
<reference evidence="3" key="1">
    <citation type="submission" date="2014-08" db="EMBL/GenBank/DDBJ databases">
        <title>Coriobacteriaceae sp. complete genome.</title>
        <authorList>
            <person name="Looft T."/>
            <person name="Bayles D.O."/>
            <person name="Stanton T.B."/>
        </authorList>
    </citation>
    <scope>NUCLEOTIDE SEQUENCE [LARGE SCALE GENOMIC DNA]</scope>
    <source>
        <strain evidence="3">68-1-3</strain>
    </source>
</reference>
<sequence>MSIASKVCKAASLMCAAVLAGALMVGLTACSANDEKAIKDGINTELGAFKNPTKESLETYVNQVSSADFKQIEAYGIDIYEFLGHCFSKFDYSIGKVSVNGNTATAEISLTNVDVQTAMKDTMTEFEALGQEELARIYTEGGEKALMAKYFEAFYSKLDATSETVSSDLTIKLTKTDNVWNIDNDSLNALVSAAYGGANFSNMM</sequence>
<keyword evidence="3" id="KW-1185">Reference proteome</keyword>
<name>A0A0A8B927_9ACTN</name>
<protein>
    <recommendedName>
        <fullName evidence="4">DUF5105 domain-containing protein</fullName>
    </recommendedName>
</protein>
<evidence type="ECO:0008006" key="4">
    <source>
        <dbReference type="Google" id="ProtNLM"/>
    </source>
</evidence>
<proteinExistence type="predicted"/>
<dbReference type="KEGG" id="cbac:JI75_01620"/>
<dbReference type="EMBL" id="CP009302">
    <property type="protein sequence ID" value="AJC11577.1"/>
    <property type="molecule type" value="Genomic_DNA"/>
</dbReference>
<evidence type="ECO:0000313" key="2">
    <source>
        <dbReference type="EMBL" id="AJC11577.1"/>
    </source>
</evidence>